<dbReference type="PANTHER" id="PTHR37316">
    <property type="entry name" value="TEICHOIC ACID GLYCEROL-PHOSPHATE PRIMASE"/>
    <property type="match status" value="1"/>
</dbReference>
<dbReference type="Gene3D" id="3.40.50.12580">
    <property type="match status" value="1"/>
</dbReference>
<comment type="similarity">
    <text evidence="2">Belongs to the CDP-glycerol glycerophosphotransferase family.</text>
</comment>
<dbReference type="RefSeq" id="WP_327607599.1">
    <property type="nucleotide sequence ID" value="NZ_JARZFX010000004.1"/>
</dbReference>
<dbReference type="Gene3D" id="3.40.50.11820">
    <property type="match status" value="1"/>
</dbReference>
<comment type="subcellular location">
    <subcellularLocation>
        <location evidence="1">Cell membrane</location>
        <topology evidence="1">Peripheral membrane protein</topology>
    </subcellularLocation>
</comment>
<name>A0ABU6KFF1_9BACI</name>
<dbReference type="EMBL" id="JARZFX010000004">
    <property type="protein sequence ID" value="MEC5424034.1"/>
    <property type="molecule type" value="Genomic_DNA"/>
</dbReference>
<keyword evidence="5" id="KW-0777">Teichoic acid biosynthesis</keyword>
<keyword evidence="6" id="KW-0472">Membrane</keyword>
<evidence type="ECO:0000256" key="6">
    <source>
        <dbReference type="ARBA" id="ARBA00023136"/>
    </source>
</evidence>
<dbReference type="SUPFAM" id="SSF53756">
    <property type="entry name" value="UDP-Glycosyltransferase/glycogen phosphorylase"/>
    <property type="match status" value="1"/>
</dbReference>
<dbReference type="Pfam" id="PF04464">
    <property type="entry name" value="Glyphos_transf"/>
    <property type="match status" value="1"/>
</dbReference>
<evidence type="ECO:0000313" key="7">
    <source>
        <dbReference type="EMBL" id="MEC5424034.1"/>
    </source>
</evidence>
<comment type="caution">
    <text evidence="7">The sequence shown here is derived from an EMBL/GenBank/DDBJ whole genome shotgun (WGS) entry which is preliminary data.</text>
</comment>
<proteinExistence type="inferred from homology"/>
<evidence type="ECO:0000256" key="2">
    <source>
        <dbReference type="ARBA" id="ARBA00010488"/>
    </source>
</evidence>
<keyword evidence="3" id="KW-1003">Cell membrane</keyword>
<accession>A0ABU6KFF1</accession>
<keyword evidence="4" id="KW-0808">Transferase</keyword>
<organism evidence="7 8">
    <name type="scientific">Virgibacillus tibetensis</name>
    <dbReference type="NCBI Taxonomy" id="3042313"/>
    <lineage>
        <taxon>Bacteria</taxon>
        <taxon>Bacillati</taxon>
        <taxon>Bacillota</taxon>
        <taxon>Bacilli</taxon>
        <taxon>Bacillales</taxon>
        <taxon>Bacillaceae</taxon>
        <taxon>Virgibacillus</taxon>
    </lineage>
</organism>
<evidence type="ECO:0000256" key="4">
    <source>
        <dbReference type="ARBA" id="ARBA00022679"/>
    </source>
</evidence>
<evidence type="ECO:0000256" key="3">
    <source>
        <dbReference type="ARBA" id="ARBA00022475"/>
    </source>
</evidence>
<keyword evidence="8" id="KW-1185">Reference proteome</keyword>
<dbReference type="InterPro" id="IPR043148">
    <property type="entry name" value="TagF_C"/>
</dbReference>
<sequence length="395" mass="46576">MIKVINRLKELVSLAIIYIFNCLPIKHNKIFLFSYYGSQYGCSPKYITKYIVDHYPEQTFDLVWAFNDPASKEQLIGVRKVKTMSLKYFYELCTSKVVITNFRTTNLFVKRKRQYYIQTWHSSLRLKQIEKDTEDTLPDNYVEMAKKDSRKCDLLLSGCSYSTDIFRRSFWYEGEIFEQGIPRNDVLFEDNVHLRHKILKSLGVSSKANIILYAPTFRKDNQVDIYNLDYEKIIEELHIRFGGNWTFLVKLHPHLISQSSELVYGDQVIDVTEYDDIQELLGISDVLITDYSSLMFDYALTGLPCFLYVPDVIDYLKNDRKLYFNLTDLPFYHATTINELLLRIESFDSVDYRRRLQEFSTSIGSYERGRATEYLLKQITEKCFNKTKEGSHEAV</sequence>
<dbReference type="Proteomes" id="UP001335737">
    <property type="component" value="Unassembled WGS sequence"/>
</dbReference>
<gene>
    <name evidence="7" type="ORF">QGM71_11080</name>
</gene>
<evidence type="ECO:0000256" key="5">
    <source>
        <dbReference type="ARBA" id="ARBA00022944"/>
    </source>
</evidence>
<dbReference type="InterPro" id="IPR051612">
    <property type="entry name" value="Teichoic_Acid_Biosynth"/>
</dbReference>
<dbReference type="InterPro" id="IPR007554">
    <property type="entry name" value="Glycerophosphate_synth"/>
</dbReference>
<protein>
    <submittedName>
        <fullName evidence="7">CDP-glycerol glycerophosphotransferase family protein</fullName>
    </submittedName>
</protein>
<dbReference type="PANTHER" id="PTHR37316:SF3">
    <property type="entry name" value="TEICHOIC ACID GLYCEROL-PHOSPHATE TRANSFERASE"/>
    <property type="match status" value="1"/>
</dbReference>
<dbReference type="InterPro" id="IPR043149">
    <property type="entry name" value="TagF_N"/>
</dbReference>
<evidence type="ECO:0000313" key="8">
    <source>
        <dbReference type="Proteomes" id="UP001335737"/>
    </source>
</evidence>
<reference evidence="7 8" key="1">
    <citation type="journal article" date="2024" name="Int. J. Syst. Evol. Microbiol.">
        <title>Virgibacillus tibetensis sp. nov., isolated from salt lake on the Tibetan Plateau of China.</title>
        <authorList>
            <person name="Phurbu D."/>
            <person name="Liu Z.-X."/>
            <person name="Wang R."/>
            <person name="Zheng Y.-Y."/>
            <person name="Liu H.-C."/>
            <person name="Zhou Y.-G."/>
            <person name="Yu Y.-J."/>
            <person name="Li A.-H."/>
        </authorList>
    </citation>
    <scope>NUCLEOTIDE SEQUENCE [LARGE SCALE GENOMIC DNA]</scope>
    <source>
        <strain evidence="7 8">C22-A2</strain>
    </source>
</reference>
<evidence type="ECO:0000256" key="1">
    <source>
        <dbReference type="ARBA" id="ARBA00004202"/>
    </source>
</evidence>